<dbReference type="Proteomes" id="UP000027731">
    <property type="component" value="Unassembled WGS sequence"/>
</dbReference>
<dbReference type="PATRIC" id="fig|1598.90.peg.523"/>
<comment type="caution">
    <text evidence="1">The sequence shown here is derived from an EMBL/GenBank/DDBJ whole genome shotgun (WGS) entry which is preliminary data.</text>
</comment>
<name>A0A073JQY0_LIMRT</name>
<evidence type="ECO:0000313" key="1">
    <source>
        <dbReference type="EMBL" id="KEK16114.1"/>
    </source>
</evidence>
<sequence>MLTYEKDVVPVKMTAREAHKRSVGTEEDYIKLLIDVYNFIHEEVNNRNTSIDYWIDSLYLADRVFNELVKQGYNVNLEKDMGTDKVWHLSIEWKNVDLDPNKKYILPMEGTEEHGCLGETTQGYAYKNRHGVWTICHVFGVEGIMDERVVTAKDIEEAPEWVKAIEPVEVEE</sequence>
<accession>A0A073JQY0</accession>
<protein>
    <submittedName>
        <fullName evidence="1">Uncharacterized protein</fullName>
    </submittedName>
</protein>
<dbReference type="EMBL" id="JOSX01000010">
    <property type="protein sequence ID" value="KEK16114.1"/>
    <property type="molecule type" value="Genomic_DNA"/>
</dbReference>
<reference evidence="1 2" key="1">
    <citation type="submission" date="2014-06" db="EMBL/GenBank/DDBJ databases">
        <title>Genetic determinant of reutericyclin biosynthesis of Lactobacillus reuteri.</title>
        <authorList>
            <person name="Lin X."/>
            <person name="Duar R."/>
            <person name="Walter J."/>
            <person name="Gaenzle M."/>
        </authorList>
    </citation>
    <scope>NUCLEOTIDE SEQUENCE [LARGE SCALE GENOMIC DNA]</scope>
    <source>
        <strain evidence="1 2">LTH2584</strain>
    </source>
</reference>
<dbReference type="AlphaFoldDB" id="A0A073JQY0"/>
<gene>
    <name evidence="1" type="ORF">LR3_08595</name>
</gene>
<organism evidence="1 2">
    <name type="scientific">Limosilactobacillus reuteri</name>
    <name type="common">Lactobacillus reuteri</name>
    <dbReference type="NCBI Taxonomy" id="1598"/>
    <lineage>
        <taxon>Bacteria</taxon>
        <taxon>Bacillati</taxon>
        <taxon>Bacillota</taxon>
        <taxon>Bacilli</taxon>
        <taxon>Lactobacillales</taxon>
        <taxon>Lactobacillaceae</taxon>
        <taxon>Limosilactobacillus</taxon>
    </lineage>
</organism>
<proteinExistence type="predicted"/>
<evidence type="ECO:0000313" key="2">
    <source>
        <dbReference type="Proteomes" id="UP000027731"/>
    </source>
</evidence>